<organism evidence="7">
    <name type="scientific">Panonychus citri</name>
    <name type="common">Citrus red mite</name>
    <name type="synonym">Tetranychus citri</name>
    <dbReference type="NCBI Taxonomy" id="50023"/>
    <lineage>
        <taxon>Eukaryota</taxon>
        <taxon>Metazoa</taxon>
        <taxon>Ecdysozoa</taxon>
        <taxon>Arthropoda</taxon>
        <taxon>Chelicerata</taxon>
        <taxon>Arachnida</taxon>
        <taxon>Acari</taxon>
        <taxon>Acariformes</taxon>
        <taxon>Trombidiformes</taxon>
        <taxon>Prostigmata</taxon>
        <taxon>Eleutherengona</taxon>
        <taxon>Raphignathae</taxon>
        <taxon>Tetranychoidea</taxon>
        <taxon>Tetranychidae</taxon>
        <taxon>Panonychus</taxon>
    </lineage>
</organism>
<evidence type="ECO:0000256" key="2">
    <source>
        <dbReference type="ARBA" id="ARBA00022487"/>
    </source>
</evidence>
<protein>
    <recommendedName>
        <fullName evidence="5">Carboxylic ester hydrolase</fullName>
        <ecNumber evidence="5">3.1.1.-</ecNumber>
    </recommendedName>
</protein>
<sequence>MNNQYKLIVCLFLFFNLGSSESNNLIVKTNWGLIKGFNQVFNGIEIKSYLGIPYGLPPVGPLRFAKPVGLHRNHFGVYHANKFGPACLQTELNGAIHAPNSTISENCLFLNVWTPIDASPSNDVLYPVFVYIHGAAFIFGSASGSRSRGDVLTAHTNIVTVNLNHRLGATGFAYGGSDSIVGNQAIHDVLLALKWIKSNIKAFGGDPDQVTLAGMSSGAIISSAIFMSPALDSKLFNKLVLMSGVPAEQTNTKDSVAMKTLTKSMSRSLKCSKYSKKNSSFDIRETICLKTVKSKLIADTIENSDFNLVHGDQYVSPTSPSQIINSKSFPSGYKILVGTEADEALVKLKPNSIAEAIDGLSGLLKTANLTMTLNITDLASEYFKGVNDSDISTIRRKCNDFISDFMFHCPSLLYSLAFATNGANTVHFYRNDYVTSYFTKAARPYGAAHADDHRMFLGEPFRSPEMYSDENDQKLSQYMMNTLADFVKGKELFWSPIKVTGSQPDQISLPRWRIQNNETFNKVDQDDDREICLEWAKYLNLKI</sequence>
<evidence type="ECO:0000313" key="7">
    <source>
        <dbReference type="EMBL" id="AFY08503.1"/>
    </source>
</evidence>
<feature type="chain" id="PRO_5005138705" description="Carboxylic ester hydrolase" evidence="5">
    <location>
        <begin position="23"/>
        <end position="543"/>
    </location>
</feature>
<proteinExistence type="evidence at transcript level"/>
<dbReference type="PANTHER" id="PTHR43918">
    <property type="entry name" value="ACETYLCHOLINESTERASE"/>
    <property type="match status" value="1"/>
</dbReference>
<evidence type="ECO:0000259" key="6">
    <source>
        <dbReference type="Pfam" id="PF00135"/>
    </source>
</evidence>
<dbReference type="PANTHER" id="PTHR43918:SF4">
    <property type="entry name" value="CARBOXYLIC ESTER HYDROLASE"/>
    <property type="match status" value="1"/>
</dbReference>
<evidence type="ECO:0000256" key="5">
    <source>
        <dbReference type="RuleBase" id="RU361235"/>
    </source>
</evidence>
<keyword evidence="5" id="KW-0732">Signal</keyword>
<dbReference type="GO" id="GO:0005615">
    <property type="term" value="C:extracellular space"/>
    <property type="evidence" value="ECO:0007669"/>
    <property type="project" value="TreeGrafter"/>
</dbReference>
<accession>K9MYR6</accession>
<evidence type="ECO:0000256" key="3">
    <source>
        <dbReference type="ARBA" id="ARBA00022801"/>
    </source>
</evidence>
<dbReference type="EC" id="3.1.1.-" evidence="5"/>
<dbReference type="GO" id="GO:0019695">
    <property type="term" value="P:choline metabolic process"/>
    <property type="evidence" value="ECO:0007669"/>
    <property type="project" value="TreeGrafter"/>
</dbReference>
<dbReference type="EMBL" id="JX846608">
    <property type="protein sequence ID" value="AFY08503.1"/>
    <property type="molecule type" value="mRNA"/>
</dbReference>
<dbReference type="AlphaFoldDB" id="K9MYR6"/>
<feature type="domain" description="Carboxylesterase type B" evidence="6">
    <location>
        <begin position="25"/>
        <end position="503"/>
    </location>
</feature>
<dbReference type="OrthoDB" id="6515669at2759"/>
<comment type="similarity">
    <text evidence="1 5">Belongs to the type-B carboxylesterase/lipase family.</text>
</comment>
<evidence type="ECO:0000256" key="1">
    <source>
        <dbReference type="ARBA" id="ARBA00005964"/>
    </source>
</evidence>
<dbReference type="InterPro" id="IPR019826">
    <property type="entry name" value="Carboxylesterase_B_AS"/>
</dbReference>
<reference evidence="7" key="1">
    <citation type="submission" date="2012-09" db="EMBL/GenBank/DDBJ databases">
        <title>Molecular characterization and functional analysis of esterases in Panonychus citri.</title>
        <authorList>
            <person name="Zhang K."/>
            <person name="Niu J."/>
            <person name="Ding T."/>
            <person name="Wang J."/>
        </authorList>
    </citation>
    <scope>NUCLEOTIDE SEQUENCE</scope>
</reference>
<keyword evidence="2" id="KW-0719">Serine esterase</keyword>
<dbReference type="GO" id="GO:0005886">
    <property type="term" value="C:plasma membrane"/>
    <property type="evidence" value="ECO:0007669"/>
    <property type="project" value="TreeGrafter"/>
</dbReference>
<dbReference type="ESTHER" id="9acar-k9myr6">
    <property type="family name" value="Cholinesterase-like"/>
</dbReference>
<keyword evidence="3 5" id="KW-0378">Hydrolase</keyword>
<evidence type="ECO:0000256" key="4">
    <source>
        <dbReference type="ARBA" id="ARBA00023180"/>
    </source>
</evidence>
<feature type="signal peptide" evidence="5">
    <location>
        <begin position="1"/>
        <end position="22"/>
    </location>
</feature>
<dbReference type="Pfam" id="PF00135">
    <property type="entry name" value="COesterase"/>
    <property type="match status" value="1"/>
</dbReference>
<dbReference type="GO" id="GO:0003990">
    <property type="term" value="F:acetylcholinesterase activity"/>
    <property type="evidence" value="ECO:0007669"/>
    <property type="project" value="TreeGrafter"/>
</dbReference>
<dbReference type="SUPFAM" id="SSF53474">
    <property type="entry name" value="alpha/beta-Hydrolases"/>
    <property type="match status" value="1"/>
</dbReference>
<keyword evidence="4" id="KW-0325">Glycoprotein</keyword>
<dbReference type="InterPro" id="IPR050654">
    <property type="entry name" value="AChE-related_enzymes"/>
</dbReference>
<dbReference type="PROSITE" id="PS00122">
    <property type="entry name" value="CARBOXYLESTERASE_B_1"/>
    <property type="match status" value="1"/>
</dbReference>
<dbReference type="GO" id="GO:0006581">
    <property type="term" value="P:acetylcholine catabolic process"/>
    <property type="evidence" value="ECO:0007669"/>
    <property type="project" value="TreeGrafter"/>
</dbReference>
<name>K9MYR6_PANCT</name>
<dbReference type="InterPro" id="IPR002018">
    <property type="entry name" value="CarbesteraseB"/>
</dbReference>
<dbReference type="Gene3D" id="3.40.50.1820">
    <property type="entry name" value="alpha/beta hydrolase"/>
    <property type="match status" value="1"/>
</dbReference>
<dbReference type="InterPro" id="IPR029058">
    <property type="entry name" value="AB_hydrolase_fold"/>
</dbReference>